<dbReference type="AlphaFoldDB" id="A0A401UPA2"/>
<dbReference type="InterPro" id="IPR003329">
    <property type="entry name" value="Cytidylyl_trans"/>
</dbReference>
<evidence type="ECO:0000313" key="2">
    <source>
        <dbReference type="Proteomes" id="UP000287872"/>
    </source>
</evidence>
<dbReference type="Gene3D" id="3.90.550.10">
    <property type="entry name" value="Spore Coat Polysaccharide Biosynthesis Protein SpsA, Chain A"/>
    <property type="match status" value="1"/>
</dbReference>
<dbReference type="EMBL" id="BHYK01000017">
    <property type="protein sequence ID" value="GCD11347.1"/>
    <property type="molecule type" value="Genomic_DNA"/>
</dbReference>
<dbReference type="SUPFAM" id="SSF53448">
    <property type="entry name" value="Nucleotide-diphospho-sugar transferases"/>
    <property type="match status" value="1"/>
</dbReference>
<evidence type="ECO:0000313" key="1">
    <source>
        <dbReference type="EMBL" id="GCD11347.1"/>
    </source>
</evidence>
<keyword evidence="2" id="KW-1185">Reference proteome</keyword>
<evidence type="ECO:0008006" key="3">
    <source>
        <dbReference type="Google" id="ProtNLM"/>
    </source>
</evidence>
<dbReference type="PANTHER" id="PTHR21485">
    <property type="entry name" value="HAD SUPERFAMILY MEMBERS CMAS AND KDSC"/>
    <property type="match status" value="1"/>
</dbReference>
<gene>
    <name evidence="1" type="primary">neuA</name>
    <name evidence="1" type="ORF">Ctaglu_29700</name>
</gene>
<name>A0A401UPA2_9CLOT</name>
<accession>A0A401UPA2</accession>
<dbReference type="PANTHER" id="PTHR21485:SF6">
    <property type="entry name" value="N-ACYLNEURAMINATE CYTIDYLYLTRANSFERASE-RELATED"/>
    <property type="match status" value="1"/>
</dbReference>
<comment type="caution">
    <text evidence="1">The sequence shown here is derived from an EMBL/GenBank/DDBJ whole genome shotgun (WGS) entry which is preliminary data.</text>
</comment>
<organism evidence="1 2">
    <name type="scientific">Clostridium tagluense</name>
    <dbReference type="NCBI Taxonomy" id="360422"/>
    <lineage>
        <taxon>Bacteria</taxon>
        <taxon>Bacillati</taxon>
        <taxon>Bacillota</taxon>
        <taxon>Clostridia</taxon>
        <taxon>Eubacteriales</taxon>
        <taxon>Clostridiaceae</taxon>
        <taxon>Clostridium</taxon>
    </lineage>
</organism>
<reference evidence="1 2" key="1">
    <citation type="submission" date="2018-11" db="EMBL/GenBank/DDBJ databases">
        <title>Genome sequencing and assembly of Clostridium tagluense strain A121.</title>
        <authorList>
            <person name="Murakami T."/>
            <person name="Segawa T."/>
            <person name="Shcherbakova V.A."/>
            <person name="Mori H."/>
            <person name="Yoshimura Y."/>
        </authorList>
    </citation>
    <scope>NUCLEOTIDE SEQUENCE [LARGE SCALE GENOMIC DNA]</scope>
    <source>
        <strain evidence="1 2">A121</strain>
    </source>
</reference>
<dbReference type="OrthoDB" id="9805604at2"/>
<dbReference type="RefSeq" id="WP_125003086.1">
    <property type="nucleotide sequence ID" value="NZ_BHYK01000017.1"/>
</dbReference>
<sequence length="234" mass="26448">MYKNKRFLAIIPARGGSKGIPNKNIMAICGKPLIAYTIEAGKKSKYIDEIIVSTDSDVIKVIAQQYGAVVPFLRPEELSSDSAKSIDVVIHAIDFYKNNNIAFDYVILLQPTSPLRTFEHLDEAIEKIIESSRTSLVSVCEAEENPILMRNIENDKLKEVISFEGTNLRRQDLPTFYIFNGALYINSTDMLVDEKKFVNEDTIPYVMDKESSVDIDTMLDARLVELLIKESMDV</sequence>
<dbReference type="Proteomes" id="UP000287872">
    <property type="component" value="Unassembled WGS sequence"/>
</dbReference>
<protein>
    <recommendedName>
        <fullName evidence="3">Acylneuraminate cytidylyltransferase</fullName>
    </recommendedName>
</protein>
<proteinExistence type="predicted"/>
<dbReference type="InterPro" id="IPR050793">
    <property type="entry name" value="CMP-NeuNAc_synthase"/>
</dbReference>
<dbReference type="GO" id="GO:0008781">
    <property type="term" value="F:N-acylneuraminate cytidylyltransferase activity"/>
    <property type="evidence" value="ECO:0007669"/>
    <property type="project" value="TreeGrafter"/>
</dbReference>
<dbReference type="CDD" id="cd02513">
    <property type="entry name" value="CMP-NeuAc_Synthase"/>
    <property type="match status" value="1"/>
</dbReference>
<dbReference type="InterPro" id="IPR029044">
    <property type="entry name" value="Nucleotide-diphossugar_trans"/>
</dbReference>
<dbReference type="Pfam" id="PF02348">
    <property type="entry name" value="CTP_transf_3"/>
    <property type="match status" value="1"/>
</dbReference>